<evidence type="ECO:0000256" key="1">
    <source>
        <dbReference type="SAM" id="Phobius"/>
    </source>
</evidence>
<gene>
    <name evidence="2" type="ORF">IPJ38_08920</name>
</gene>
<evidence type="ECO:0000313" key="2">
    <source>
        <dbReference type="EMBL" id="MBK7415198.1"/>
    </source>
</evidence>
<keyword evidence="1" id="KW-0812">Transmembrane</keyword>
<organism evidence="2 3">
    <name type="scientific">Candidatus Dechloromonas phosphorivorans</name>
    <dbReference type="NCBI Taxonomy" id="2899244"/>
    <lineage>
        <taxon>Bacteria</taxon>
        <taxon>Pseudomonadati</taxon>
        <taxon>Pseudomonadota</taxon>
        <taxon>Betaproteobacteria</taxon>
        <taxon>Rhodocyclales</taxon>
        <taxon>Azonexaceae</taxon>
        <taxon>Dechloromonas</taxon>
    </lineage>
</organism>
<dbReference type="AlphaFoldDB" id="A0A935K2G7"/>
<keyword evidence="1" id="KW-1133">Transmembrane helix</keyword>
<reference evidence="2 3" key="1">
    <citation type="submission" date="2020-10" db="EMBL/GenBank/DDBJ databases">
        <title>Connecting structure to function with the recovery of over 1000 high-quality activated sludge metagenome-assembled genomes encoding full-length rRNA genes using long-read sequencing.</title>
        <authorList>
            <person name="Singleton C.M."/>
            <person name="Petriglieri F."/>
            <person name="Kristensen J.M."/>
            <person name="Kirkegaard R.H."/>
            <person name="Michaelsen T.Y."/>
            <person name="Andersen M.H."/>
            <person name="Karst S.M."/>
            <person name="Dueholm M.S."/>
            <person name="Nielsen P.H."/>
            <person name="Albertsen M."/>
        </authorList>
    </citation>
    <scope>NUCLEOTIDE SEQUENCE [LARGE SCALE GENOMIC DNA]</scope>
    <source>
        <strain evidence="2">EsbW_18-Q3-R4-48_BATAC.463</strain>
    </source>
</reference>
<comment type="caution">
    <text evidence="2">The sequence shown here is derived from an EMBL/GenBank/DDBJ whole genome shotgun (WGS) entry which is preliminary data.</text>
</comment>
<dbReference type="EMBL" id="JADJMS010000017">
    <property type="protein sequence ID" value="MBK7415198.1"/>
    <property type="molecule type" value="Genomic_DNA"/>
</dbReference>
<name>A0A935K2G7_9RHOO</name>
<feature type="transmembrane region" description="Helical" evidence="1">
    <location>
        <begin position="12"/>
        <end position="36"/>
    </location>
</feature>
<keyword evidence="1" id="KW-0472">Membrane</keyword>
<protein>
    <submittedName>
        <fullName evidence="2">Uncharacterized protein</fullName>
    </submittedName>
</protein>
<dbReference type="Proteomes" id="UP000739411">
    <property type="component" value="Unassembled WGS sequence"/>
</dbReference>
<evidence type="ECO:0000313" key="3">
    <source>
        <dbReference type="Proteomes" id="UP000739411"/>
    </source>
</evidence>
<proteinExistence type="predicted"/>
<accession>A0A935K2G7</accession>
<sequence length="110" mass="12301">MNRPIIREWRLHAYLGVLLAVTSVLTFLIVGSIFLLTRIPQLESEISTRADADARELAFRIELQMLAQQEQLALVASALLNSQSPAALISQTVSGARYFARCICCRRKGR</sequence>